<dbReference type="EC" id="5.4.99.1" evidence="4"/>
<keyword evidence="3" id="KW-0170">Cobalt</keyword>
<keyword evidence="1" id="KW-0846">Cobalamin</keyword>
<dbReference type="Gene3D" id="3.20.20.240">
    <property type="entry name" value="Methylmalonyl-CoA mutase"/>
    <property type="match status" value="1"/>
</dbReference>
<evidence type="ECO:0000256" key="2">
    <source>
        <dbReference type="ARBA" id="ARBA00023235"/>
    </source>
</evidence>
<sequence>MPRNTVFYSGLADMALTTMNMFGEFVAKSRRNDVLVVQPRMGFGRIDQMRAGLRAVKAARGTTIGTITLDSYTRVGDHGAARAALAANHDLNGFPIVVHGAERTRDMLASIADADFPVQVRHGSAKPFAIFRTLVDAGIGATEGGPVSYCLPYGRTPLSEAIDEWSRCCALLGKEADQGRIIHLESFGGCLLGQLCPPSLLIAVSVLEGIFFKRFGVRSISLSYAQQTNYDQDLEALRALQNLGNEYLGDTDWHTVLYTYMGVFPKTEEGALDNIALSARLARQSSVARLIVKTAAEAHKIPTVASNIEALELCASVASDVPGQSNSVPNTGIEQEAKTLIENVLDLDEDLGKALRKAFASGQLDVPFCLHTDNAGRARSFLDDRGYLQWSRAGSMPINVSNHHGSIATEMTSHSLLDALSFVERRFDTPYLASMSPEHRISP</sequence>
<proteinExistence type="predicted"/>
<evidence type="ECO:0000256" key="3">
    <source>
        <dbReference type="ARBA" id="ARBA00023285"/>
    </source>
</evidence>
<gene>
    <name evidence="4" type="primary">mutE</name>
    <name evidence="4" type="ORF">DSM25559_5211</name>
</gene>
<evidence type="ECO:0000313" key="5">
    <source>
        <dbReference type="Proteomes" id="UP000187891"/>
    </source>
</evidence>
<dbReference type="InterPro" id="IPR006396">
    <property type="entry name" value="Glu_mut_E"/>
</dbReference>
<protein>
    <submittedName>
        <fullName evidence="4">Methylaspartate mutase E chain</fullName>
        <ecNumber evidence="4">5.4.99.1</ecNumber>
    </submittedName>
</protein>
<dbReference type="PIRSF" id="PIRSF001495">
    <property type="entry name" value="Met_asp_mut_epsi"/>
    <property type="match status" value="1"/>
</dbReference>
<dbReference type="GO" id="GO:0031419">
    <property type="term" value="F:cobalamin binding"/>
    <property type="evidence" value="ECO:0007669"/>
    <property type="project" value="UniProtKB-KW"/>
</dbReference>
<dbReference type="EMBL" id="FMUE01000024">
    <property type="protein sequence ID" value="SCX35908.1"/>
    <property type="molecule type" value="Genomic_DNA"/>
</dbReference>
<reference evidence="5" key="1">
    <citation type="submission" date="2016-10" db="EMBL/GenBank/DDBJ databases">
        <authorList>
            <person name="Wibberg D."/>
        </authorList>
    </citation>
    <scope>NUCLEOTIDE SEQUENCE [LARGE SCALE GENOMIC DNA]</scope>
</reference>
<dbReference type="InterPro" id="IPR016176">
    <property type="entry name" value="Cbl-dep_enz_cat"/>
</dbReference>
<organism evidence="4 5">
    <name type="scientific">Agrobacterium rosae</name>
    <dbReference type="NCBI Taxonomy" id="1972867"/>
    <lineage>
        <taxon>Bacteria</taxon>
        <taxon>Pseudomonadati</taxon>
        <taxon>Pseudomonadota</taxon>
        <taxon>Alphaproteobacteria</taxon>
        <taxon>Hyphomicrobiales</taxon>
        <taxon>Rhizobiaceae</taxon>
        <taxon>Rhizobium/Agrobacterium group</taxon>
        <taxon>Agrobacterium</taxon>
    </lineage>
</organism>
<dbReference type="AlphaFoldDB" id="A0A1R3U4T5"/>
<dbReference type="GO" id="GO:0050097">
    <property type="term" value="F:methylaspartate mutase activity"/>
    <property type="evidence" value="ECO:0007669"/>
    <property type="project" value="UniProtKB-EC"/>
</dbReference>
<name>A0A1R3U4T5_9HYPH</name>
<dbReference type="STRING" id="1907666.DSM25559_5211"/>
<dbReference type="SUPFAM" id="SSF51703">
    <property type="entry name" value="Cobalamin (vitamin B12)-dependent enzymes"/>
    <property type="match status" value="1"/>
</dbReference>
<dbReference type="Proteomes" id="UP000187891">
    <property type="component" value="Unassembled WGS sequence"/>
</dbReference>
<accession>A0A1R3U4T5</accession>
<evidence type="ECO:0000313" key="4">
    <source>
        <dbReference type="EMBL" id="SCX35908.1"/>
    </source>
</evidence>
<dbReference type="Pfam" id="PF06368">
    <property type="entry name" value="Met_asp_mut_E"/>
    <property type="match status" value="1"/>
</dbReference>
<dbReference type="GO" id="GO:0019670">
    <property type="term" value="P:anaerobic L-glutamate catabolic process"/>
    <property type="evidence" value="ECO:0007669"/>
    <property type="project" value="InterPro"/>
</dbReference>
<keyword evidence="2 4" id="KW-0413">Isomerase</keyword>
<evidence type="ECO:0000256" key="1">
    <source>
        <dbReference type="ARBA" id="ARBA00022628"/>
    </source>
</evidence>